<dbReference type="RefSeq" id="WP_220161297.1">
    <property type="nucleotide sequence ID" value="NZ_CP080507.1"/>
</dbReference>
<gene>
    <name evidence="2" type="ORF">K0B96_12900</name>
</gene>
<dbReference type="EMBL" id="CP080507">
    <property type="protein sequence ID" value="QYM78193.1"/>
    <property type="molecule type" value="Genomic_DNA"/>
</dbReference>
<dbReference type="PIRSF" id="PIRSF006402">
    <property type="entry name" value="UCP006402_thioredoxin"/>
    <property type="match status" value="1"/>
</dbReference>
<dbReference type="KEGG" id="ole:K0B96_12900"/>
<dbReference type="SUPFAM" id="SSF52833">
    <property type="entry name" value="Thioredoxin-like"/>
    <property type="match status" value="1"/>
</dbReference>
<dbReference type="GO" id="GO:0005975">
    <property type="term" value="P:carbohydrate metabolic process"/>
    <property type="evidence" value="ECO:0007669"/>
    <property type="project" value="InterPro"/>
</dbReference>
<reference evidence="2" key="1">
    <citation type="submission" date="2021-08" db="EMBL/GenBank/DDBJ databases">
        <title>Genome of a novel bacterium of the phylum Verrucomicrobia, Oleiharenicola sp. KSB-15.</title>
        <authorList>
            <person name="Chung J.-H."/>
            <person name="Ahn J.-H."/>
            <person name="Yoon Y."/>
            <person name="Kim D.-Y."/>
            <person name="An S.-H."/>
            <person name="Park I."/>
            <person name="Yeon J."/>
        </authorList>
    </citation>
    <scope>NUCLEOTIDE SEQUENCE</scope>
    <source>
        <strain evidence="2">KSB-15</strain>
    </source>
</reference>
<dbReference type="CDD" id="cd02955">
    <property type="entry name" value="SSP411"/>
    <property type="match status" value="1"/>
</dbReference>
<dbReference type="Gene3D" id="3.40.30.10">
    <property type="entry name" value="Glutaredoxin"/>
    <property type="match status" value="1"/>
</dbReference>
<dbReference type="Proteomes" id="UP000825051">
    <property type="component" value="Chromosome"/>
</dbReference>
<evidence type="ECO:0000259" key="1">
    <source>
        <dbReference type="Pfam" id="PF03190"/>
    </source>
</evidence>
<dbReference type="InterPro" id="IPR036249">
    <property type="entry name" value="Thioredoxin-like_sf"/>
</dbReference>
<dbReference type="InterPro" id="IPR004879">
    <property type="entry name" value="Ssp411-like_TRX"/>
</dbReference>
<dbReference type="Gene3D" id="1.50.10.10">
    <property type="match status" value="1"/>
</dbReference>
<sequence length="719" mass="79392">MANALAHEKSPYLLQHAENPVDWQPWGEGAFARARAEQKPIFLSIGYSTCHWCHVMAHESFEDAEIAGVLNTHFVPVKVDREERPDVDKIYMTYVQAVTGHGGWPLSAWLTPELKPFFGGTYFPREDRAGRPGFASVLRAIAHGWQHDREKLVAESERVIDALRTRLSEDQTGAAAERELADAASDAFEKGFQYFHENFDGARGGFGGAPKFPRAGNVMFLLRCAALQGRESEVGRAAIDMAATTLGAMARGGIHDHVGGGFHRYAVDEDWQVPHFEKMLYDQAQIALNALETWQATGDERHAWLARDIFDYVRRELASREGAFYSAEDADSLREAGGTEHAEGAFYVWTAEELRRALGEDYALVAAHFGVEEKGNVPAARDPQGEFAGRNILAQQRSLARTATQLGLPLQAASDRLAAALERLRAVRAARPRPQRDDKVIAAWNGLMIAALARAAVTPAESLRDQRAFYRAAAVRAAEFLRRELWDEAQGVLYRSWRGARGAAAGFAEDYAAVIQAALDLYAATFEVRWLEWAERLQTRMDELFWDEAGGGYFNSAAGAADLVLRLKEDYDGAEPAPASVAAMNLLRLAGLLEREDWRARGRATIEALRGQWSKAPHALPQLLCALELALEPPRHVVLAGEPGAADFEALADVVHGQLRAQRLVAGVTTATREWWGRRAPWMAEMKPIEGRATAYVCEAFACQAPVRTAVDLGNLLAR</sequence>
<keyword evidence="3" id="KW-1185">Reference proteome</keyword>
<organism evidence="2 3">
    <name type="scientific">Horticoccus luteus</name>
    <dbReference type="NCBI Taxonomy" id="2862869"/>
    <lineage>
        <taxon>Bacteria</taxon>
        <taxon>Pseudomonadati</taxon>
        <taxon>Verrucomicrobiota</taxon>
        <taxon>Opitutia</taxon>
        <taxon>Opitutales</taxon>
        <taxon>Opitutaceae</taxon>
        <taxon>Horticoccus</taxon>
    </lineage>
</organism>
<accession>A0A8F9TTV7</accession>
<dbReference type="AlphaFoldDB" id="A0A8F9TTV7"/>
<dbReference type="InterPro" id="IPR008928">
    <property type="entry name" value="6-hairpin_glycosidase_sf"/>
</dbReference>
<feature type="domain" description="Spermatogenesis-associated protein 20-like TRX" evidence="1">
    <location>
        <begin position="3"/>
        <end position="163"/>
    </location>
</feature>
<protein>
    <submittedName>
        <fullName evidence="2">Thioredoxin domain-containing protein</fullName>
    </submittedName>
</protein>
<dbReference type="PANTHER" id="PTHR42899">
    <property type="entry name" value="SPERMATOGENESIS-ASSOCIATED PROTEIN 20"/>
    <property type="match status" value="1"/>
</dbReference>
<dbReference type="PANTHER" id="PTHR42899:SF1">
    <property type="entry name" value="SPERMATOGENESIS-ASSOCIATED PROTEIN 20"/>
    <property type="match status" value="1"/>
</dbReference>
<dbReference type="InterPro" id="IPR012341">
    <property type="entry name" value="6hp_glycosidase-like_sf"/>
</dbReference>
<dbReference type="InterPro" id="IPR024705">
    <property type="entry name" value="Ssp411"/>
</dbReference>
<evidence type="ECO:0000313" key="2">
    <source>
        <dbReference type="EMBL" id="QYM78193.1"/>
    </source>
</evidence>
<name>A0A8F9TTV7_9BACT</name>
<proteinExistence type="predicted"/>
<dbReference type="SUPFAM" id="SSF48208">
    <property type="entry name" value="Six-hairpin glycosidases"/>
    <property type="match status" value="1"/>
</dbReference>
<dbReference type="Pfam" id="PF03190">
    <property type="entry name" value="Thioredox_DsbH"/>
    <property type="match status" value="1"/>
</dbReference>
<evidence type="ECO:0000313" key="3">
    <source>
        <dbReference type="Proteomes" id="UP000825051"/>
    </source>
</evidence>